<feature type="transmembrane region" description="Helical" evidence="1">
    <location>
        <begin position="58"/>
        <end position="76"/>
    </location>
</feature>
<sequence length="119" mass="13837">MSFNTLLSIITLLISLLAISDEKWRVLWGMVQKMWLYFRITMNAIWNRLRALLVMIRTTLPIGLFFGYVIAYLINWSNKTEVANRLDIIELILFICMTLFSLTIGVVIAIIKINSLPKK</sequence>
<name>G9ZIX0_9GAMM</name>
<evidence type="ECO:0000256" key="1">
    <source>
        <dbReference type="SAM" id="Phobius"/>
    </source>
</evidence>
<keyword evidence="1" id="KW-1133">Transmembrane helix</keyword>
<evidence type="ECO:0000313" key="3">
    <source>
        <dbReference type="Proteomes" id="UP000004750"/>
    </source>
</evidence>
<feature type="transmembrane region" description="Helical" evidence="1">
    <location>
        <begin position="88"/>
        <end position="111"/>
    </location>
</feature>
<dbReference type="HOGENOM" id="CLU_2057135_0_0_6"/>
<keyword evidence="1" id="KW-0812">Transmembrane</keyword>
<reference evidence="2 3" key="1">
    <citation type="submission" date="2011-08" db="EMBL/GenBank/DDBJ databases">
        <authorList>
            <person name="Weinstock G."/>
            <person name="Sodergren E."/>
            <person name="Clifton S."/>
            <person name="Fulton L."/>
            <person name="Fulton B."/>
            <person name="Courtney L."/>
            <person name="Fronick C."/>
            <person name="Harrison M."/>
            <person name="Strong C."/>
            <person name="Farmer C."/>
            <person name="Delahaunty K."/>
            <person name="Markovic C."/>
            <person name="Hall O."/>
            <person name="Minx P."/>
            <person name="Tomlinson C."/>
            <person name="Mitreva M."/>
            <person name="Hou S."/>
            <person name="Chen J."/>
            <person name="Wollam A."/>
            <person name="Pepin K.H."/>
            <person name="Johnson M."/>
            <person name="Bhonagiri V."/>
            <person name="Zhang X."/>
            <person name="Suruliraj S."/>
            <person name="Warren W."/>
            <person name="Chinwalla A."/>
            <person name="Mardis E.R."/>
            <person name="Wilson R.K."/>
        </authorList>
    </citation>
    <scope>NUCLEOTIDE SEQUENCE [LARGE SCALE GENOMIC DNA]</scope>
    <source>
        <strain evidence="2 3">F0432</strain>
    </source>
</reference>
<organism evidence="2 3">
    <name type="scientific">Cardiobacterium valvarum F0432</name>
    <dbReference type="NCBI Taxonomy" id="797473"/>
    <lineage>
        <taxon>Bacteria</taxon>
        <taxon>Pseudomonadati</taxon>
        <taxon>Pseudomonadota</taxon>
        <taxon>Gammaproteobacteria</taxon>
        <taxon>Cardiobacteriales</taxon>
        <taxon>Cardiobacteriaceae</taxon>
        <taxon>Cardiobacterium</taxon>
    </lineage>
</organism>
<proteinExistence type="predicted"/>
<accession>G9ZIX0</accession>
<dbReference type="AlphaFoldDB" id="G9ZIX0"/>
<protein>
    <submittedName>
        <fullName evidence="2">Uncharacterized protein</fullName>
    </submittedName>
</protein>
<gene>
    <name evidence="2" type="ORF">HMPREF9080_02737</name>
</gene>
<evidence type="ECO:0000313" key="2">
    <source>
        <dbReference type="EMBL" id="EHM50791.1"/>
    </source>
</evidence>
<dbReference type="Proteomes" id="UP000004750">
    <property type="component" value="Unassembled WGS sequence"/>
</dbReference>
<dbReference type="EMBL" id="AGCM01000173">
    <property type="protein sequence ID" value="EHM50791.1"/>
    <property type="molecule type" value="Genomic_DNA"/>
</dbReference>
<comment type="caution">
    <text evidence="2">The sequence shown here is derived from an EMBL/GenBank/DDBJ whole genome shotgun (WGS) entry which is preliminary data.</text>
</comment>
<keyword evidence="1" id="KW-0472">Membrane</keyword>